<reference evidence="6" key="1">
    <citation type="submission" date="2020-07" db="EMBL/GenBank/DDBJ databases">
        <title>Huge and variable diversity of episymbiotic CPR bacteria and DPANN archaea in groundwater ecosystems.</title>
        <authorList>
            <person name="He C.Y."/>
            <person name="Keren R."/>
            <person name="Whittaker M."/>
            <person name="Farag I.F."/>
            <person name="Doudna J."/>
            <person name="Cate J.H.D."/>
            <person name="Banfield J.F."/>
        </authorList>
    </citation>
    <scope>NUCLEOTIDE SEQUENCE</scope>
    <source>
        <strain evidence="6">NC_groundwater_1813_Pr3_B-0.1um_71_17</strain>
    </source>
</reference>
<comment type="caution">
    <text evidence="6">The sequence shown here is derived from an EMBL/GenBank/DDBJ whole genome shotgun (WGS) entry which is preliminary data.</text>
</comment>
<name>A0A933SEU2_UNCEI</name>
<proteinExistence type="predicted"/>
<accession>A0A933SEU2</accession>
<dbReference type="Gene3D" id="2.60.420.10">
    <property type="entry name" value="Maltose phosphorylase, domain 3"/>
    <property type="match status" value="1"/>
</dbReference>
<dbReference type="Pfam" id="PF17167">
    <property type="entry name" value="Glyco_hydro_94"/>
    <property type="match status" value="1"/>
</dbReference>
<evidence type="ECO:0000259" key="5">
    <source>
        <dbReference type="Pfam" id="PF17167"/>
    </source>
</evidence>
<evidence type="ECO:0000256" key="3">
    <source>
        <dbReference type="SAM" id="MobiDB-lite"/>
    </source>
</evidence>
<dbReference type="InterPro" id="IPR010383">
    <property type="entry name" value="Glyco_hydrolase_94_b-supersand"/>
</dbReference>
<dbReference type="EMBL" id="JACRIW010000032">
    <property type="protein sequence ID" value="MBI5168684.1"/>
    <property type="molecule type" value="Genomic_DNA"/>
</dbReference>
<evidence type="ECO:0000256" key="1">
    <source>
        <dbReference type="ARBA" id="ARBA00022676"/>
    </source>
</evidence>
<feature type="domain" description="Glycosyl hydrolase 94 supersandwich" evidence="4">
    <location>
        <begin position="500"/>
        <end position="765"/>
    </location>
</feature>
<keyword evidence="2 6" id="KW-0808">Transferase</keyword>
<dbReference type="Gene3D" id="1.50.10.10">
    <property type="match status" value="1"/>
</dbReference>
<dbReference type="InterPro" id="IPR008928">
    <property type="entry name" value="6-hairpin_glycosidase_sf"/>
</dbReference>
<dbReference type="SUPFAM" id="SSF48208">
    <property type="entry name" value="Six-hairpin glycosidases"/>
    <property type="match status" value="1"/>
</dbReference>
<dbReference type="InterPro" id="IPR033432">
    <property type="entry name" value="GH94_catalytic"/>
</dbReference>
<evidence type="ECO:0000313" key="6">
    <source>
        <dbReference type="EMBL" id="MBI5168684.1"/>
    </source>
</evidence>
<feature type="domain" description="Glycosyl hydrolase 94 supersandwich" evidence="4">
    <location>
        <begin position="16"/>
        <end position="282"/>
    </location>
</feature>
<dbReference type="InterPro" id="IPR052047">
    <property type="entry name" value="GH94_Enzymes"/>
</dbReference>
<dbReference type="InterPro" id="IPR037018">
    <property type="entry name" value="GH65_N"/>
</dbReference>
<dbReference type="PANTHER" id="PTHR37469">
    <property type="entry name" value="CELLOBIONIC ACID PHOSPHORYLASE-RELATED"/>
    <property type="match status" value="1"/>
</dbReference>
<dbReference type="CDD" id="cd11756">
    <property type="entry name" value="GH94N_ChvB_NdvB_1_like"/>
    <property type="match status" value="1"/>
</dbReference>
<organism evidence="6 7">
    <name type="scientific">Eiseniibacteriota bacterium</name>
    <dbReference type="NCBI Taxonomy" id="2212470"/>
    <lineage>
        <taxon>Bacteria</taxon>
        <taxon>Candidatus Eiseniibacteriota</taxon>
    </lineage>
</organism>
<evidence type="ECO:0000313" key="7">
    <source>
        <dbReference type="Proteomes" id="UP000696931"/>
    </source>
</evidence>
<keyword evidence="1" id="KW-0328">Glycosyltransferase</keyword>
<feature type="region of interest" description="Disordered" evidence="3">
    <location>
        <begin position="1"/>
        <end position="23"/>
    </location>
</feature>
<dbReference type="GO" id="GO:0030246">
    <property type="term" value="F:carbohydrate binding"/>
    <property type="evidence" value="ECO:0007669"/>
    <property type="project" value="InterPro"/>
</dbReference>
<sequence>MSTTSPNMAALTTPERLTSPTPGGRWLSNGNYSVLLTRAGTGASRASGYALTRWTADRIEDHTGFFVFVRDTASGEWFSVTEEPAGAAAESRVFSTAPGRVRFVRQGQGLEARLDVCVLADRDAELRRLTITNTGAVPRTCDVTSWADVVLNHAAADASHPAFSKLFVQTEWDAADAALLARRRPRANQEHHPWLAHALVEAGAVSYESDRVQFLGREGSPAAPRALRRPGSLGGGVGNVLDPVVSLRRECALAPGESATFTFALALAPEREGVLDVVRALRREGAVDDAFARAASLENERRARHHVSAEAAEGLQALAAAMAYGYSGLRAAHAQQARQVSRPGLHGRLGLDERVPQVLAWCENGTAAARLRELERACGYWNALGYSCEPVGVLAANAVLAADVEARTLSAADLGREDADALAAHAAAVFLAPLAEVAEDVLALEKPRAASKLPVLPARAAAETGADGGEEALREWNGFGGFSADGREYVIRMPFVPGAGHRKPPLPWVNIMASERFGFLVSETGAASTWNANSREHRLTPWHNDPVLDPHGEALHLRDEESGEWWSPSAGPSPAPAAYEMRHGFGWSLSRHESHGLAQEVCWFAHESEPVRATRVRVTNRSGRARRLSLYAYARLVQGVLPEVSSRHVVSGRLEDDLAMTAVNPTAGEFAHGVAFSAVVPPAGAAHHATADREEYLGTGGSVGAPAAVSGGAALSGACGAGLDPCFADQVVFELASGATAECVFLFGEGDSEEHVRALVQALRAPGAVDAALEGVRASWERLVSGVQVRTPSAEIDLMVNGWLAYQTLSCRIWGRTAYYQSGGAYGFRDQLQDAASLLHLKPELTRAQILRNASHQFVEGDVLHWWHPPLSKGMRTRFADDLLWLPLLTTYYLQSTGDWSVLDEPARFLTAPLLADGEDEVYLVPTDSGTSADVYEHCCRAIDRSLEVGEHGLPLFGTGDWNDGMNRVGREGRGESVWMGFFLHAILGDFVPVCERRGDHTRAARYERHRDALRAALNDGGWDGEWYRRAYYDDGAPLGSKDSDECRIDGLAQAWSVLSHAAPAERANLAMDSVEKHLVSERDGIIRLLTPAFRDTPHDPGYIKGYVAGVRENGGQYTHGVLWVVRAMAELGRRERAAALLAMLSPVRHTSTPERVARYQTEPYVIVADVYGEAPHVGRGGWTWYTGSAGWMFRIAVESVLGVTLVNGESVRVKPCIPDGWPGYEMEYRIPGGEAVLEIRASNPSGCSRAVVRATLDGSEVPVKGGAVLVSVRTLTGRHRLEVTLGAGE</sequence>
<evidence type="ECO:0000259" key="4">
    <source>
        <dbReference type="Pfam" id="PF06165"/>
    </source>
</evidence>
<dbReference type="PANTHER" id="PTHR37469:SF2">
    <property type="entry name" value="CELLOBIONIC ACID PHOSPHORYLASE"/>
    <property type="match status" value="1"/>
</dbReference>
<feature type="domain" description="Glycosyl hydrolase 94 catalytic" evidence="5">
    <location>
        <begin position="780"/>
        <end position="1203"/>
    </location>
</feature>
<dbReference type="InterPro" id="IPR037824">
    <property type="entry name" value="GH94N_2_NdvB"/>
</dbReference>
<evidence type="ECO:0000256" key="2">
    <source>
        <dbReference type="ARBA" id="ARBA00022679"/>
    </source>
</evidence>
<dbReference type="InterPro" id="IPR012341">
    <property type="entry name" value="6hp_glycosidase-like_sf"/>
</dbReference>
<dbReference type="GO" id="GO:0016757">
    <property type="term" value="F:glycosyltransferase activity"/>
    <property type="evidence" value="ECO:0007669"/>
    <property type="project" value="UniProtKB-KW"/>
</dbReference>
<dbReference type="SMART" id="SM01068">
    <property type="entry name" value="CBM_X"/>
    <property type="match status" value="2"/>
</dbReference>
<dbReference type="InterPro" id="IPR011013">
    <property type="entry name" value="Gal_mutarotase_sf_dom"/>
</dbReference>
<dbReference type="Gene3D" id="2.70.98.40">
    <property type="entry name" value="Glycoside hydrolase, family 65, N-terminal domain"/>
    <property type="match status" value="2"/>
</dbReference>
<dbReference type="Pfam" id="PF06165">
    <property type="entry name" value="GH94_b-supersand"/>
    <property type="match status" value="2"/>
</dbReference>
<dbReference type="SUPFAM" id="SSF74650">
    <property type="entry name" value="Galactose mutarotase-like"/>
    <property type="match status" value="2"/>
</dbReference>
<dbReference type="Proteomes" id="UP000696931">
    <property type="component" value="Unassembled WGS sequence"/>
</dbReference>
<gene>
    <name evidence="6" type="ORF">HZA61_04265</name>
</gene>
<protein>
    <submittedName>
        <fullName evidence="6">Glycosyl transferase</fullName>
    </submittedName>
</protein>
<dbReference type="GO" id="GO:0005975">
    <property type="term" value="P:carbohydrate metabolic process"/>
    <property type="evidence" value="ECO:0007669"/>
    <property type="project" value="InterPro"/>
</dbReference>